<proteinExistence type="predicted"/>
<dbReference type="EMBL" id="AJWJ01000032">
    <property type="protein sequence ID" value="KAF2077315.1"/>
    <property type="molecule type" value="Genomic_DNA"/>
</dbReference>
<name>A0A8J4Q157_9MYCE</name>
<sequence length="563" mass="65294">MNRNNEQIPDYYKVLEVSREADAETIKKSFKKLALKYHPDRNIGQETVSAEKFKLISEAYTVLSDQNKKLEYDRYVKDLSNNNNNNNRYGGGGVPQSYATHFDNIFEHFFRTTTPSPFAEFQTGPAPTSPQQPFHRDVFNEDPFFFQQQQHRPFHNFMRTHHHHPFHEDIHDQHRKYHQYFQQQQQQHYQHHQQQHQKQKHQHQQQQQQQQSPPIIPVKRPHKKREKCVYRLNQTIDISFAESIHGCEKTLSFPTKAACPECFEVICSHCLGNGLVGMGYCPTCGGDGYKKSCRLCDGTHEIETIFTDSLLVPAGINDKSKQEIYEMIQFNETIRDDYFVTVQFKVEQHPFFKRKDSSCHINVPVSITQALFGATLTIPTIHAQEIIISVPPFKNNFNNSNDYISILPRFGFKDPDGGGIGDMYIHFIIEMPTIADLSPREIELYKELDAIGANKTSQQQSQFNEFRMNWNLENLNNNSSNTNSLRSSPTLDDKLNHDNSNDGDSNSNGHSNTTTTTTTTAGNNVNIIHNYQQQQQQDQQQSNDFQQDFVNIVDMEEQDDYDE</sequence>
<accession>A0A8J4Q157</accession>
<dbReference type="InterPro" id="IPR002939">
    <property type="entry name" value="DnaJ_C"/>
</dbReference>
<feature type="compositionally biased region" description="Basic residues" evidence="2">
    <location>
        <begin position="189"/>
        <end position="203"/>
    </location>
</feature>
<dbReference type="PRINTS" id="PR00625">
    <property type="entry name" value="JDOMAIN"/>
</dbReference>
<feature type="compositionally biased region" description="Basic and acidic residues" evidence="2">
    <location>
        <begin position="491"/>
        <end position="500"/>
    </location>
</feature>
<feature type="compositionally biased region" description="Low complexity" evidence="2">
    <location>
        <begin position="179"/>
        <end position="188"/>
    </location>
</feature>
<evidence type="ECO:0000313" key="5">
    <source>
        <dbReference type="Proteomes" id="UP000695562"/>
    </source>
</evidence>
<feature type="region of interest" description="Disordered" evidence="2">
    <location>
        <begin position="475"/>
        <end position="521"/>
    </location>
</feature>
<keyword evidence="1" id="KW-0143">Chaperone</keyword>
<dbReference type="SUPFAM" id="SSF49493">
    <property type="entry name" value="HSP40/DnaJ peptide-binding domain"/>
    <property type="match status" value="1"/>
</dbReference>
<dbReference type="AlphaFoldDB" id="A0A8J4Q157"/>
<dbReference type="Pfam" id="PF01556">
    <property type="entry name" value="DnaJ_C"/>
    <property type="match status" value="1"/>
</dbReference>
<dbReference type="Proteomes" id="UP000695562">
    <property type="component" value="Unassembled WGS sequence"/>
</dbReference>
<reference evidence="4" key="1">
    <citation type="submission" date="2020-01" db="EMBL/GenBank/DDBJ databases">
        <title>Development of genomics and gene disruption for Polysphondylium violaceum indicates a role for the polyketide synthase stlB in stalk morphogenesis.</title>
        <authorList>
            <person name="Narita B."/>
            <person name="Kawabe Y."/>
            <person name="Kin K."/>
            <person name="Saito T."/>
            <person name="Gibbs R."/>
            <person name="Kuspa A."/>
            <person name="Muzny D."/>
            <person name="Queller D."/>
            <person name="Richards S."/>
            <person name="Strassman J."/>
            <person name="Sucgang R."/>
            <person name="Worley K."/>
            <person name="Schaap P."/>
        </authorList>
    </citation>
    <scope>NUCLEOTIDE SEQUENCE</scope>
    <source>
        <strain evidence="4">QSvi11</strain>
    </source>
</reference>
<dbReference type="Pfam" id="PF00226">
    <property type="entry name" value="DnaJ"/>
    <property type="match status" value="1"/>
</dbReference>
<dbReference type="PANTHER" id="PTHR44145">
    <property type="entry name" value="DNAJ HOMOLOG SUBFAMILY A MEMBER 3, MITOCHONDRIAL"/>
    <property type="match status" value="1"/>
</dbReference>
<evidence type="ECO:0000259" key="3">
    <source>
        <dbReference type="PROSITE" id="PS50076"/>
    </source>
</evidence>
<protein>
    <recommendedName>
        <fullName evidence="3">J domain-containing protein</fullName>
    </recommendedName>
</protein>
<dbReference type="InterPro" id="IPR051938">
    <property type="entry name" value="Apopto_cytoskel_mod"/>
</dbReference>
<keyword evidence="5" id="KW-1185">Reference proteome</keyword>
<dbReference type="PANTHER" id="PTHR44145:SF3">
    <property type="entry name" value="DNAJ HOMOLOG SUBFAMILY A MEMBER 3, MITOCHONDRIAL"/>
    <property type="match status" value="1"/>
</dbReference>
<comment type="caution">
    <text evidence="4">The sequence shown here is derived from an EMBL/GenBank/DDBJ whole genome shotgun (WGS) entry which is preliminary data.</text>
</comment>
<feature type="domain" description="J" evidence="3">
    <location>
        <begin position="10"/>
        <end position="76"/>
    </location>
</feature>
<dbReference type="CDD" id="cd06257">
    <property type="entry name" value="DnaJ"/>
    <property type="match status" value="1"/>
</dbReference>
<dbReference type="InterPro" id="IPR036869">
    <property type="entry name" value="J_dom_sf"/>
</dbReference>
<feature type="compositionally biased region" description="Low complexity" evidence="2">
    <location>
        <begin position="502"/>
        <end position="521"/>
    </location>
</feature>
<dbReference type="InterPro" id="IPR008971">
    <property type="entry name" value="HSP40/DnaJ_pept-bd"/>
</dbReference>
<evidence type="ECO:0000313" key="4">
    <source>
        <dbReference type="EMBL" id="KAF2077315.1"/>
    </source>
</evidence>
<dbReference type="Gene3D" id="1.10.287.110">
    <property type="entry name" value="DnaJ domain"/>
    <property type="match status" value="1"/>
</dbReference>
<dbReference type="Gene3D" id="2.60.260.20">
    <property type="entry name" value="Urease metallochaperone UreE, N-terminal domain"/>
    <property type="match status" value="1"/>
</dbReference>
<dbReference type="SUPFAM" id="SSF46565">
    <property type="entry name" value="Chaperone J-domain"/>
    <property type="match status" value="1"/>
</dbReference>
<dbReference type="SMART" id="SM00271">
    <property type="entry name" value="DnaJ"/>
    <property type="match status" value="1"/>
</dbReference>
<dbReference type="PROSITE" id="PS50076">
    <property type="entry name" value="DNAJ_2"/>
    <property type="match status" value="1"/>
</dbReference>
<evidence type="ECO:0000256" key="2">
    <source>
        <dbReference type="SAM" id="MobiDB-lite"/>
    </source>
</evidence>
<dbReference type="GO" id="GO:0006457">
    <property type="term" value="P:protein folding"/>
    <property type="evidence" value="ECO:0007669"/>
    <property type="project" value="InterPro"/>
</dbReference>
<dbReference type="InterPro" id="IPR001623">
    <property type="entry name" value="DnaJ_domain"/>
</dbReference>
<gene>
    <name evidence="4" type="ORF">CYY_001381</name>
</gene>
<feature type="compositionally biased region" description="Low complexity" evidence="2">
    <location>
        <begin position="475"/>
        <end position="488"/>
    </location>
</feature>
<feature type="region of interest" description="Disordered" evidence="2">
    <location>
        <begin position="179"/>
        <end position="223"/>
    </location>
</feature>
<dbReference type="GO" id="GO:0051082">
    <property type="term" value="F:unfolded protein binding"/>
    <property type="evidence" value="ECO:0007669"/>
    <property type="project" value="InterPro"/>
</dbReference>
<organism evidence="4 5">
    <name type="scientific">Polysphondylium violaceum</name>
    <dbReference type="NCBI Taxonomy" id="133409"/>
    <lineage>
        <taxon>Eukaryota</taxon>
        <taxon>Amoebozoa</taxon>
        <taxon>Evosea</taxon>
        <taxon>Eumycetozoa</taxon>
        <taxon>Dictyostelia</taxon>
        <taxon>Dictyosteliales</taxon>
        <taxon>Dictyosteliaceae</taxon>
        <taxon>Polysphondylium</taxon>
    </lineage>
</organism>
<evidence type="ECO:0000256" key="1">
    <source>
        <dbReference type="ARBA" id="ARBA00023186"/>
    </source>
</evidence>
<dbReference type="OrthoDB" id="442087at2759"/>
<dbReference type="CDD" id="cd10747">
    <property type="entry name" value="DnaJ_C"/>
    <property type="match status" value="1"/>
</dbReference>